<gene>
    <name evidence="1" type="ORF">GCM10009727_12890</name>
</gene>
<evidence type="ECO:0000313" key="2">
    <source>
        <dbReference type="Proteomes" id="UP001501020"/>
    </source>
</evidence>
<reference evidence="1 2" key="1">
    <citation type="journal article" date="2019" name="Int. J. Syst. Evol. Microbiol.">
        <title>The Global Catalogue of Microorganisms (GCM) 10K type strain sequencing project: providing services to taxonomists for standard genome sequencing and annotation.</title>
        <authorList>
            <consortium name="The Broad Institute Genomics Platform"/>
            <consortium name="The Broad Institute Genome Sequencing Center for Infectious Disease"/>
            <person name="Wu L."/>
            <person name="Ma J."/>
        </authorList>
    </citation>
    <scope>NUCLEOTIDE SEQUENCE [LARGE SCALE GENOMIC DNA]</scope>
    <source>
        <strain evidence="1 2">JCM 13850</strain>
    </source>
</reference>
<evidence type="ECO:0000313" key="1">
    <source>
        <dbReference type="EMBL" id="GAA2124962.1"/>
    </source>
</evidence>
<proteinExistence type="predicted"/>
<protein>
    <submittedName>
        <fullName evidence="1">Uncharacterized protein</fullName>
    </submittedName>
</protein>
<sequence length="74" mass="7917">MHCLECGEPMTAVESAAAQVHQAPEAIQEQAGVGPRGERVGMVLAESADARVQQALWWCSASCNCPASKKRLHQ</sequence>
<name>A0ABN2YDB4_9ACTN</name>
<organism evidence="1 2">
    <name type="scientific">Actinomadura napierensis</name>
    <dbReference type="NCBI Taxonomy" id="267854"/>
    <lineage>
        <taxon>Bacteria</taxon>
        <taxon>Bacillati</taxon>
        <taxon>Actinomycetota</taxon>
        <taxon>Actinomycetes</taxon>
        <taxon>Streptosporangiales</taxon>
        <taxon>Thermomonosporaceae</taxon>
        <taxon>Actinomadura</taxon>
    </lineage>
</organism>
<comment type="caution">
    <text evidence="1">The sequence shown here is derived from an EMBL/GenBank/DDBJ whole genome shotgun (WGS) entry which is preliminary data.</text>
</comment>
<dbReference type="EMBL" id="BAAAMR010000007">
    <property type="protein sequence ID" value="GAA2124962.1"/>
    <property type="molecule type" value="Genomic_DNA"/>
</dbReference>
<dbReference type="Proteomes" id="UP001501020">
    <property type="component" value="Unassembled WGS sequence"/>
</dbReference>
<accession>A0ABN2YDB4</accession>
<keyword evidence="2" id="KW-1185">Reference proteome</keyword>
<dbReference type="RefSeq" id="WP_344262492.1">
    <property type="nucleotide sequence ID" value="NZ_BAAAMR010000007.1"/>
</dbReference>